<dbReference type="InterPro" id="IPR039670">
    <property type="entry name" value="NPC2-like"/>
</dbReference>
<dbReference type="Gene3D" id="2.70.220.10">
    <property type="entry name" value="Ganglioside GM2 activator"/>
    <property type="match status" value="1"/>
</dbReference>
<dbReference type="InterPro" id="IPR014756">
    <property type="entry name" value="Ig_E-set"/>
</dbReference>
<organism evidence="10 11">
    <name type="scientific">Apophysomyces ossiformis</name>
    <dbReference type="NCBI Taxonomy" id="679940"/>
    <lineage>
        <taxon>Eukaryota</taxon>
        <taxon>Fungi</taxon>
        <taxon>Fungi incertae sedis</taxon>
        <taxon>Mucoromycota</taxon>
        <taxon>Mucoromycotina</taxon>
        <taxon>Mucoromycetes</taxon>
        <taxon>Mucorales</taxon>
        <taxon>Mucorineae</taxon>
        <taxon>Mucoraceae</taxon>
        <taxon>Apophysomyces</taxon>
    </lineage>
</organism>
<dbReference type="InterPro" id="IPR036846">
    <property type="entry name" value="GM2-AP_sf"/>
</dbReference>
<evidence type="ECO:0000256" key="2">
    <source>
        <dbReference type="ARBA" id="ARBA00006370"/>
    </source>
</evidence>
<evidence type="ECO:0000256" key="8">
    <source>
        <dbReference type="SAM" id="SignalP"/>
    </source>
</evidence>
<evidence type="ECO:0000256" key="5">
    <source>
        <dbReference type="ARBA" id="ARBA00022448"/>
    </source>
</evidence>
<dbReference type="SMART" id="SM00737">
    <property type="entry name" value="ML"/>
    <property type="match status" value="1"/>
</dbReference>
<evidence type="ECO:0000256" key="7">
    <source>
        <dbReference type="ARBA" id="ARBA00023055"/>
    </source>
</evidence>
<protein>
    <recommendedName>
        <fullName evidence="4">Phosphatidylglycerol/phosphatidylinositol transfer protein</fullName>
    </recommendedName>
</protein>
<comment type="subunit">
    <text evidence="3">Monomer.</text>
</comment>
<comment type="similarity">
    <text evidence="2">Belongs to the NPC2 family.</text>
</comment>
<feature type="chain" id="PRO_5034232229" description="Phosphatidylglycerol/phosphatidylinositol transfer protein" evidence="8">
    <location>
        <begin position="20"/>
        <end position="128"/>
    </location>
</feature>
<dbReference type="SUPFAM" id="SSF81296">
    <property type="entry name" value="E set domains"/>
    <property type="match status" value="1"/>
</dbReference>
<sequence length="128" mass="13107">MKFFASAFAIATLSALANAATLPEIKATNSVTSCGSASDLLTIDSIQYSPNPPVPGQEFTVDFKGSLSGPIPDGTTAALTIALGGVDLINQTLDFCSKLAPQLGQTCPVAAGPVNLHKSLQFPSGLRK</sequence>
<dbReference type="InterPro" id="IPR003172">
    <property type="entry name" value="ML_dom"/>
</dbReference>
<reference evidence="10" key="1">
    <citation type="submission" date="2020-01" db="EMBL/GenBank/DDBJ databases">
        <title>Genome Sequencing of Three Apophysomyces-Like Fungal Strains Confirms a Novel Fungal Genus in the Mucoromycota with divergent Burkholderia-like Endosymbiotic Bacteria.</title>
        <authorList>
            <person name="Stajich J.E."/>
            <person name="Macias A.M."/>
            <person name="Carter-House D."/>
            <person name="Lovett B."/>
            <person name="Kasson L.R."/>
            <person name="Berry K."/>
            <person name="Grigoriev I."/>
            <person name="Chang Y."/>
            <person name="Spatafora J."/>
            <person name="Kasson M.T."/>
        </authorList>
    </citation>
    <scope>NUCLEOTIDE SEQUENCE</scope>
    <source>
        <strain evidence="10">NRRL A-21654</strain>
    </source>
</reference>
<dbReference type="OrthoDB" id="6409159at2759"/>
<proteinExistence type="inferred from homology"/>
<keyword evidence="6 8" id="KW-0732">Signal</keyword>
<dbReference type="Proteomes" id="UP000605846">
    <property type="component" value="Unassembled WGS sequence"/>
</dbReference>
<keyword evidence="7" id="KW-0445">Lipid transport</keyword>
<name>A0A8H7BXF1_9FUNG</name>
<accession>A0A8H7BXF1</accession>
<dbReference type="GO" id="GO:0032934">
    <property type="term" value="F:sterol binding"/>
    <property type="evidence" value="ECO:0007669"/>
    <property type="project" value="InterPro"/>
</dbReference>
<evidence type="ECO:0000313" key="10">
    <source>
        <dbReference type="EMBL" id="KAF7729850.1"/>
    </source>
</evidence>
<comment type="caution">
    <text evidence="10">The sequence shown here is derived from an EMBL/GenBank/DDBJ whole genome shotgun (WGS) entry which is preliminary data.</text>
</comment>
<dbReference type="AlphaFoldDB" id="A0A8H7BXF1"/>
<comment type="function">
    <text evidence="1">Catalyzes the intermembrane transfer of phosphatidylglycerol and phosphatidylinositol.</text>
</comment>
<keyword evidence="5" id="KW-0813">Transport</keyword>
<evidence type="ECO:0000259" key="9">
    <source>
        <dbReference type="SMART" id="SM00737"/>
    </source>
</evidence>
<evidence type="ECO:0000256" key="3">
    <source>
        <dbReference type="ARBA" id="ARBA00011245"/>
    </source>
</evidence>
<keyword evidence="11" id="KW-1185">Reference proteome</keyword>
<feature type="domain" description="MD-2-related lipid-recognition" evidence="9">
    <location>
        <begin position="31"/>
        <end position="128"/>
    </location>
</feature>
<dbReference type="EMBL" id="JABAYA010000021">
    <property type="protein sequence ID" value="KAF7729850.1"/>
    <property type="molecule type" value="Genomic_DNA"/>
</dbReference>
<feature type="signal peptide" evidence="8">
    <location>
        <begin position="1"/>
        <end position="19"/>
    </location>
</feature>
<dbReference type="GO" id="GO:0015918">
    <property type="term" value="P:sterol transport"/>
    <property type="evidence" value="ECO:0007669"/>
    <property type="project" value="InterPro"/>
</dbReference>
<dbReference type="Pfam" id="PF02221">
    <property type="entry name" value="E1_DerP2_DerF2"/>
    <property type="match status" value="1"/>
</dbReference>
<evidence type="ECO:0000256" key="4">
    <source>
        <dbReference type="ARBA" id="ARBA00016056"/>
    </source>
</evidence>
<dbReference type="PANTHER" id="PTHR11306:SF0">
    <property type="entry name" value="PHOSPHATIDYLGLYCEROL_PHOSPHATIDYLINOSITOL TRANSFER PROTEIN"/>
    <property type="match status" value="1"/>
</dbReference>
<evidence type="ECO:0000256" key="6">
    <source>
        <dbReference type="ARBA" id="ARBA00022729"/>
    </source>
</evidence>
<dbReference type="PANTHER" id="PTHR11306">
    <property type="entry name" value="NIEMANN PICK TYPE C2 PROTEIN NPC2-RELATED"/>
    <property type="match status" value="1"/>
</dbReference>
<evidence type="ECO:0000256" key="1">
    <source>
        <dbReference type="ARBA" id="ARBA00002053"/>
    </source>
</evidence>
<evidence type="ECO:0000313" key="11">
    <source>
        <dbReference type="Proteomes" id="UP000605846"/>
    </source>
</evidence>
<gene>
    <name evidence="10" type="primary">NPC2_2</name>
    <name evidence="10" type="ORF">EC973_003584</name>
</gene>